<proteinExistence type="predicted"/>
<evidence type="ECO:0000313" key="3">
    <source>
        <dbReference type="Proteomes" id="UP001442494"/>
    </source>
</evidence>
<gene>
    <name evidence="2" type="ORF">NDI37_20340</name>
</gene>
<reference evidence="2 3" key="1">
    <citation type="submission" date="2022-04" db="EMBL/GenBank/DDBJ databases">
        <title>Positive selection, recombination, and allopatry shape intraspecific diversity of widespread and dominant cyanobacteria.</title>
        <authorList>
            <person name="Wei J."/>
            <person name="Shu W."/>
            <person name="Hu C."/>
        </authorList>
    </citation>
    <scope>NUCLEOTIDE SEQUENCE [LARGE SCALE GENOMIC DNA]</scope>
    <source>
        <strain evidence="2 3">GB2-A5</strain>
    </source>
</reference>
<protein>
    <submittedName>
        <fullName evidence="2">Uncharacterized protein</fullName>
    </submittedName>
</protein>
<evidence type="ECO:0000256" key="1">
    <source>
        <dbReference type="SAM" id="MobiDB-lite"/>
    </source>
</evidence>
<sequence>MTNLVYSEWETIGSVTEFDETKDILTKKPYFFKEGIPVKADVLRIENISPDEEDDEDLDEDFDEDDEDFDEDFDEDDEDFDEEEDEEI</sequence>
<dbReference type="Proteomes" id="UP001442494">
    <property type="component" value="Unassembled WGS sequence"/>
</dbReference>
<feature type="region of interest" description="Disordered" evidence="1">
    <location>
        <begin position="44"/>
        <end position="88"/>
    </location>
</feature>
<feature type="compositionally biased region" description="Acidic residues" evidence="1">
    <location>
        <begin position="49"/>
        <end position="88"/>
    </location>
</feature>
<evidence type="ECO:0000313" key="2">
    <source>
        <dbReference type="EMBL" id="MEP0866805.1"/>
    </source>
</evidence>
<name>A0ABV0JTL5_9CYAN</name>
<organism evidence="2 3">
    <name type="scientific">Funiculus sociatus GB2-A5</name>
    <dbReference type="NCBI Taxonomy" id="2933946"/>
    <lineage>
        <taxon>Bacteria</taxon>
        <taxon>Bacillati</taxon>
        <taxon>Cyanobacteriota</taxon>
        <taxon>Cyanophyceae</taxon>
        <taxon>Coleofasciculales</taxon>
        <taxon>Coleofasciculaceae</taxon>
        <taxon>Funiculus</taxon>
    </lineage>
</organism>
<comment type="caution">
    <text evidence="2">The sequence shown here is derived from an EMBL/GenBank/DDBJ whole genome shotgun (WGS) entry which is preliminary data.</text>
</comment>
<dbReference type="EMBL" id="JAMPKK010000051">
    <property type="protein sequence ID" value="MEP0866805.1"/>
    <property type="molecule type" value="Genomic_DNA"/>
</dbReference>
<accession>A0ABV0JTL5</accession>
<keyword evidence="3" id="KW-1185">Reference proteome</keyword>